<gene>
    <name evidence="3" type="ORF">ACFORG_06070</name>
</gene>
<evidence type="ECO:0000313" key="4">
    <source>
        <dbReference type="Proteomes" id="UP001595629"/>
    </source>
</evidence>
<name>A0ABV7TCM1_9RHOB</name>
<feature type="chain" id="PRO_5046045028" evidence="1">
    <location>
        <begin position="19"/>
        <end position="206"/>
    </location>
</feature>
<keyword evidence="4" id="KW-1185">Reference proteome</keyword>
<comment type="caution">
    <text evidence="3">The sequence shown here is derived from an EMBL/GenBank/DDBJ whole genome shotgun (WGS) entry which is preliminary data.</text>
</comment>
<protein>
    <submittedName>
        <fullName evidence="3">SH3 domain-containing protein</fullName>
    </submittedName>
</protein>
<reference evidence="4" key="1">
    <citation type="journal article" date="2019" name="Int. J. Syst. Evol. Microbiol.">
        <title>The Global Catalogue of Microorganisms (GCM) 10K type strain sequencing project: providing services to taxonomists for standard genome sequencing and annotation.</title>
        <authorList>
            <consortium name="The Broad Institute Genomics Platform"/>
            <consortium name="The Broad Institute Genome Sequencing Center for Infectious Disease"/>
            <person name="Wu L."/>
            <person name="Ma J."/>
        </authorList>
    </citation>
    <scope>NUCLEOTIDE SEQUENCE [LARGE SCALE GENOMIC DNA]</scope>
    <source>
        <strain evidence="4">KCTC 42911</strain>
    </source>
</reference>
<evidence type="ECO:0000259" key="2">
    <source>
        <dbReference type="Pfam" id="PF08239"/>
    </source>
</evidence>
<evidence type="ECO:0000313" key="3">
    <source>
        <dbReference type="EMBL" id="MFC3613321.1"/>
    </source>
</evidence>
<proteinExistence type="predicted"/>
<keyword evidence="1" id="KW-0732">Signal</keyword>
<dbReference type="InterPro" id="IPR003646">
    <property type="entry name" value="SH3-like_bac-type"/>
</dbReference>
<dbReference type="Pfam" id="PF08239">
    <property type="entry name" value="SH3_3"/>
    <property type="match status" value="1"/>
</dbReference>
<feature type="signal peptide" evidence="1">
    <location>
        <begin position="1"/>
        <end position="18"/>
    </location>
</feature>
<dbReference type="EMBL" id="JBHRXI010000004">
    <property type="protein sequence ID" value="MFC3613321.1"/>
    <property type="molecule type" value="Genomic_DNA"/>
</dbReference>
<accession>A0ABV7TCM1</accession>
<dbReference type="Proteomes" id="UP001595629">
    <property type="component" value="Unassembled WGS sequence"/>
</dbReference>
<evidence type="ECO:0000256" key="1">
    <source>
        <dbReference type="SAM" id="SignalP"/>
    </source>
</evidence>
<dbReference type="Gene3D" id="2.30.30.40">
    <property type="entry name" value="SH3 Domains"/>
    <property type="match status" value="1"/>
</dbReference>
<organism evidence="3 4">
    <name type="scientific">Lutimaribacter marinistellae</name>
    <dbReference type="NCBI Taxonomy" id="1820329"/>
    <lineage>
        <taxon>Bacteria</taxon>
        <taxon>Pseudomonadati</taxon>
        <taxon>Pseudomonadota</taxon>
        <taxon>Alphaproteobacteria</taxon>
        <taxon>Rhodobacterales</taxon>
        <taxon>Roseobacteraceae</taxon>
        <taxon>Lutimaribacter</taxon>
    </lineage>
</organism>
<feature type="domain" description="SH3b" evidence="2">
    <location>
        <begin position="37"/>
        <end position="92"/>
    </location>
</feature>
<sequence>MIRAVSALLLAGTMPVLAQETDGFPETDFVSVQIDGSLNLRAGPTTDSERLARLDSGTLLRRVDCLPGPEEDWCEVETLDGSIEGWAAVRFLRPHLGADPAALESPTVAASERFEFEAPARFATSLKAGEIFDLLLTVPPERQITISIQADDTVGTAVFDEVGDLLGSGQGTTEFEVVLLSGKQVLVRFAEMAGEGGDWSLDVIVD</sequence>
<dbReference type="RefSeq" id="WP_386734490.1">
    <property type="nucleotide sequence ID" value="NZ_JBHRXI010000004.1"/>
</dbReference>